<organism evidence="2 3">
    <name type="scientific">Anaeromyxobacter oryzae</name>
    <dbReference type="NCBI Taxonomy" id="2918170"/>
    <lineage>
        <taxon>Bacteria</taxon>
        <taxon>Pseudomonadati</taxon>
        <taxon>Myxococcota</taxon>
        <taxon>Myxococcia</taxon>
        <taxon>Myxococcales</taxon>
        <taxon>Cystobacterineae</taxon>
        <taxon>Anaeromyxobacteraceae</taxon>
        <taxon>Anaeromyxobacter</taxon>
    </lineage>
</organism>
<name>A0ABN6MV63_9BACT</name>
<sequence>MREMVHSVEVVGHEEVAPRVVRQARLPLDALTVTLFVVGLVPLFGYAWRHAWDSRELGLAAAMVVLSGRELVRYAVGLLRRAHRAER</sequence>
<feature type="transmembrane region" description="Helical" evidence="1">
    <location>
        <begin position="28"/>
        <end position="48"/>
    </location>
</feature>
<dbReference type="Proteomes" id="UP001162891">
    <property type="component" value="Chromosome"/>
</dbReference>
<dbReference type="EMBL" id="AP025591">
    <property type="protein sequence ID" value="BDG04150.1"/>
    <property type="molecule type" value="Genomic_DNA"/>
</dbReference>
<reference evidence="3" key="1">
    <citation type="journal article" date="2022" name="Int. J. Syst. Evol. Microbiol.">
        <title>Anaeromyxobacter oryzae sp. nov., Anaeromyxobacter diazotrophicus sp. nov. and Anaeromyxobacter paludicola sp. nov., isolated from paddy soils.</title>
        <authorList>
            <person name="Itoh H."/>
            <person name="Xu Z."/>
            <person name="Mise K."/>
            <person name="Masuda Y."/>
            <person name="Ushijima N."/>
            <person name="Hayakawa C."/>
            <person name="Shiratori Y."/>
            <person name="Senoo K."/>
        </authorList>
    </citation>
    <scope>NUCLEOTIDE SEQUENCE [LARGE SCALE GENOMIC DNA]</scope>
    <source>
        <strain evidence="3">Red232</strain>
    </source>
</reference>
<evidence type="ECO:0000313" key="2">
    <source>
        <dbReference type="EMBL" id="BDG04150.1"/>
    </source>
</evidence>
<evidence type="ECO:0000313" key="3">
    <source>
        <dbReference type="Proteomes" id="UP001162891"/>
    </source>
</evidence>
<keyword evidence="3" id="KW-1185">Reference proteome</keyword>
<evidence type="ECO:0000256" key="1">
    <source>
        <dbReference type="SAM" id="Phobius"/>
    </source>
</evidence>
<keyword evidence="1" id="KW-1133">Transmembrane helix</keyword>
<proteinExistence type="predicted"/>
<dbReference type="RefSeq" id="WP_248352522.1">
    <property type="nucleotide sequence ID" value="NZ_AP025591.1"/>
</dbReference>
<protein>
    <submittedName>
        <fullName evidence="2">Uncharacterized protein</fullName>
    </submittedName>
</protein>
<keyword evidence="1" id="KW-0472">Membrane</keyword>
<accession>A0ABN6MV63</accession>
<keyword evidence="1" id="KW-0812">Transmembrane</keyword>
<gene>
    <name evidence="2" type="ORF">AMOR_31460</name>
</gene>